<evidence type="ECO:0000313" key="2">
    <source>
        <dbReference type="Proteomes" id="UP001144341"/>
    </source>
</evidence>
<dbReference type="InterPro" id="IPR036388">
    <property type="entry name" value="WH-like_DNA-bd_sf"/>
</dbReference>
<dbReference type="SUPFAM" id="SSF46785">
    <property type="entry name" value="Winged helix' DNA-binding domain"/>
    <property type="match status" value="1"/>
</dbReference>
<organism evidence="1 2">
    <name type="scientific">Pedobacter rhodius</name>
    <dbReference type="NCBI Taxonomy" id="3004098"/>
    <lineage>
        <taxon>Bacteria</taxon>
        <taxon>Pseudomonadati</taxon>
        <taxon>Bacteroidota</taxon>
        <taxon>Sphingobacteriia</taxon>
        <taxon>Sphingobacteriales</taxon>
        <taxon>Sphingobacteriaceae</taxon>
        <taxon>Pedobacter</taxon>
    </lineage>
</organism>
<dbReference type="InterPro" id="IPR036390">
    <property type="entry name" value="WH_DNA-bd_sf"/>
</dbReference>
<accession>A0ABT4KWE1</accession>
<evidence type="ECO:0000313" key="1">
    <source>
        <dbReference type="EMBL" id="MCZ4223252.1"/>
    </source>
</evidence>
<dbReference type="Proteomes" id="UP001144341">
    <property type="component" value="Unassembled WGS sequence"/>
</dbReference>
<comment type="caution">
    <text evidence="1">The sequence shown here is derived from an EMBL/GenBank/DDBJ whole genome shotgun (WGS) entry which is preliminary data.</text>
</comment>
<protein>
    <submittedName>
        <fullName evidence="1">DUF3253 domain-containing protein</fullName>
    </submittedName>
</protein>
<dbReference type="EMBL" id="JAPWGL010000002">
    <property type="protein sequence ID" value="MCZ4223252.1"/>
    <property type="molecule type" value="Genomic_DNA"/>
</dbReference>
<dbReference type="InterPro" id="IPR021660">
    <property type="entry name" value="DUF3253"/>
</dbReference>
<proteinExistence type="predicted"/>
<sequence>MFACYQDMQVHSEISEKILSTAIQRGPEKSTCPSEIARMLFPDDWRRHMKNVLDVAVHLHNQGKVVITQKGVPVDVNHIKGPVRIKIS</sequence>
<dbReference type="Gene3D" id="1.10.10.10">
    <property type="entry name" value="Winged helix-like DNA-binding domain superfamily/Winged helix DNA-binding domain"/>
    <property type="match status" value="1"/>
</dbReference>
<name>A0ABT4KWE1_9SPHI</name>
<gene>
    <name evidence="1" type="ORF">O0931_08065</name>
</gene>
<keyword evidence="2" id="KW-1185">Reference proteome</keyword>
<dbReference type="Pfam" id="PF11625">
    <property type="entry name" value="DUF3253"/>
    <property type="match status" value="1"/>
</dbReference>
<dbReference type="RefSeq" id="WP_331283619.1">
    <property type="nucleotide sequence ID" value="NZ_JAPWGL010000002.1"/>
</dbReference>
<reference evidence="1" key="1">
    <citation type="submission" date="2022-12" db="EMBL/GenBank/DDBJ databases">
        <title>Genome sequence of SJ11.</title>
        <authorList>
            <person name="Woo H."/>
        </authorList>
    </citation>
    <scope>NUCLEOTIDE SEQUENCE</scope>
    <source>
        <strain evidence="1">SJ11</strain>
    </source>
</reference>